<evidence type="ECO:0000313" key="3">
    <source>
        <dbReference type="Proteomes" id="UP000198597"/>
    </source>
</evidence>
<dbReference type="Proteomes" id="UP000198597">
    <property type="component" value="Unassembled WGS sequence"/>
</dbReference>
<dbReference type="PANTHER" id="PTHR30595">
    <property type="entry name" value="GLPR-RELATED TRANSCRIPTIONAL REPRESSOR"/>
    <property type="match status" value="1"/>
</dbReference>
<evidence type="ECO:0000259" key="1">
    <source>
        <dbReference type="Pfam" id="PF04326"/>
    </source>
</evidence>
<dbReference type="PANTHER" id="PTHR30595:SF6">
    <property type="entry name" value="SCHLAFEN ALBA-2 DOMAIN-CONTAINING PROTEIN"/>
    <property type="match status" value="1"/>
</dbReference>
<dbReference type="RefSeq" id="WP_089973513.1">
    <property type="nucleotide sequence ID" value="NZ_FNJM01000023.1"/>
</dbReference>
<reference evidence="2 3" key="1">
    <citation type="submission" date="2016-10" db="EMBL/GenBank/DDBJ databases">
        <authorList>
            <person name="de Groot N.N."/>
        </authorList>
    </citation>
    <scope>NUCLEOTIDE SEQUENCE [LARGE SCALE GENOMIC DNA]</scope>
    <source>
        <strain evidence="2 3">DSM 12272</strain>
    </source>
</reference>
<dbReference type="Pfam" id="PF04326">
    <property type="entry name" value="SLFN_AlbA_2"/>
    <property type="match status" value="1"/>
</dbReference>
<protein>
    <submittedName>
        <fullName evidence="2">Putative DNA-binding domain-containing protein</fullName>
    </submittedName>
</protein>
<sequence>MSNKDNNLKEEIVNLISQGDNDRIEFRHHSGGPNLLGKIISSFANASGGKLILGVNNKGKIVGCKKDDVMDTFNKSKEKLIPCPIVSIEFIEIDKKVLAIISIEKNQKIISSSLGVFKRINNSEEIMVTEEIKRKQLNAVTKDEIKDTVGEMAQQISQLTITLEDTIQRYRSQNKLSRKIIEWIACGIIGIVLSMLIHL</sequence>
<organism evidence="2 3">
    <name type="scientific">Clostridium gasigenes</name>
    <dbReference type="NCBI Taxonomy" id="94869"/>
    <lineage>
        <taxon>Bacteria</taxon>
        <taxon>Bacillati</taxon>
        <taxon>Bacillota</taxon>
        <taxon>Clostridia</taxon>
        <taxon>Eubacteriales</taxon>
        <taxon>Clostridiaceae</taxon>
        <taxon>Clostridium</taxon>
    </lineage>
</organism>
<dbReference type="OrthoDB" id="1778356at2"/>
<keyword evidence="3" id="KW-1185">Reference proteome</keyword>
<keyword evidence="2" id="KW-0238">DNA-binding</keyword>
<dbReference type="Gene3D" id="3.30.950.30">
    <property type="entry name" value="Schlafen, AAA domain"/>
    <property type="match status" value="1"/>
</dbReference>
<gene>
    <name evidence="2" type="ORF">SAMN04488529_1231</name>
</gene>
<dbReference type="GO" id="GO:0003677">
    <property type="term" value="F:DNA binding"/>
    <property type="evidence" value="ECO:0007669"/>
    <property type="project" value="UniProtKB-KW"/>
</dbReference>
<dbReference type="AlphaFoldDB" id="A0A1H0VZB0"/>
<proteinExistence type="predicted"/>
<feature type="domain" description="Schlafen AlbA-2" evidence="1">
    <location>
        <begin position="21"/>
        <end position="126"/>
    </location>
</feature>
<dbReference type="STRING" id="94869.SAMN04488529_1231"/>
<dbReference type="InterPro" id="IPR038461">
    <property type="entry name" value="Schlafen_AlbA_2_dom_sf"/>
</dbReference>
<evidence type="ECO:0000313" key="2">
    <source>
        <dbReference type="EMBL" id="SDP83633.1"/>
    </source>
</evidence>
<dbReference type="EMBL" id="FNJM01000023">
    <property type="protein sequence ID" value="SDP83633.1"/>
    <property type="molecule type" value="Genomic_DNA"/>
</dbReference>
<accession>A0A1H0VZB0</accession>
<dbReference type="InterPro" id="IPR007421">
    <property type="entry name" value="Schlafen_AlbA_2_dom"/>
</dbReference>
<name>A0A1H0VZB0_9CLOT</name>